<evidence type="ECO:0000256" key="1">
    <source>
        <dbReference type="ARBA" id="ARBA00008361"/>
    </source>
</evidence>
<dbReference type="OrthoDB" id="10027013at2759"/>
<keyword evidence="2" id="KW-0489">Methyltransferase</keyword>
<dbReference type="GeneID" id="13397821"/>
<dbReference type="GO" id="GO:0032259">
    <property type="term" value="P:methylation"/>
    <property type="evidence" value="ECO:0007669"/>
    <property type="project" value="UniProtKB-KW"/>
</dbReference>
<dbReference type="KEGG" id="ztr:MYCGRDRAFT_74162"/>
<dbReference type="HOGENOM" id="CLU_049344_4_0_1"/>
<evidence type="ECO:0000256" key="3">
    <source>
        <dbReference type="ARBA" id="ARBA00022679"/>
    </source>
</evidence>
<keyword evidence="6" id="KW-1185">Reference proteome</keyword>
<dbReference type="Pfam" id="PF08241">
    <property type="entry name" value="Methyltransf_11"/>
    <property type="match status" value="1"/>
</dbReference>
<evidence type="ECO:0000259" key="4">
    <source>
        <dbReference type="Pfam" id="PF08241"/>
    </source>
</evidence>
<accession>F9XG57</accession>
<comment type="similarity">
    <text evidence="1">Belongs to the methyltransferase superfamily.</text>
</comment>
<gene>
    <name evidence="5" type="ORF">MYCGRDRAFT_74162</name>
</gene>
<evidence type="ECO:0000256" key="2">
    <source>
        <dbReference type="ARBA" id="ARBA00022603"/>
    </source>
</evidence>
<feature type="domain" description="Methyltransferase type 11" evidence="4">
    <location>
        <begin position="50"/>
        <end position="155"/>
    </location>
</feature>
<dbReference type="RefSeq" id="XP_003850759.1">
    <property type="nucleotide sequence ID" value="XM_003850711.1"/>
</dbReference>
<dbReference type="GO" id="GO:0008757">
    <property type="term" value="F:S-adenosylmethionine-dependent methyltransferase activity"/>
    <property type="evidence" value="ECO:0007669"/>
    <property type="project" value="InterPro"/>
</dbReference>
<dbReference type="AlphaFoldDB" id="F9XG57"/>
<dbReference type="SUPFAM" id="SSF53335">
    <property type="entry name" value="S-adenosyl-L-methionine-dependent methyltransferases"/>
    <property type="match status" value="1"/>
</dbReference>
<protein>
    <recommendedName>
        <fullName evidence="4">Methyltransferase type 11 domain-containing protein</fullName>
    </recommendedName>
</protein>
<organism evidence="5 6">
    <name type="scientific">Zymoseptoria tritici (strain CBS 115943 / IPO323)</name>
    <name type="common">Speckled leaf blotch fungus</name>
    <name type="synonym">Septoria tritici</name>
    <dbReference type="NCBI Taxonomy" id="336722"/>
    <lineage>
        <taxon>Eukaryota</taxon>
        <taxon>Fungi</taxon>
        <taxon>Dikarya</taxon>
        <taxon>Ascomycota</taxon>
        <taxon>Pezizomycotina</taxon>
        <taxon>Dothideomycetes</taxon>
        <taxon>Dothideomycetidae</taxon>
        <taxon>Mycosphaerellales</taxon>
        <taxon>Mycosphaerellaceae</taxon>
        <taxon>Zymoseptoria</taxon>
    </lineage>
</organism>
<dbReference type="InterPro" id="IPR029063">
    <property type="entry name" value="SAM-dependent_MTases_sf"/>
</dbReference>
<reference evidence="5 6" key="1">
    <citation type="journal article" date="2011" name="PLoS Genet.">
        <title>Finished genome of the fungal wheat pathogen Mycosphaerella graminicola reveals dispensome structure, chromosome plasticity, and stealth pathogenesis.</title>
        <authorList>
            <person name="Goodwin S.B."/>
            <person name="Ben M'barek S."/>
            <person name="Dhillon B."/>
            <person name="Wittenberg A.H.J."/>
            <person name="Crane C.F."/>
            <person name="Hane J.K."/>
            <person name="Foster A.J."/>
            <person name="Van der Lee T.A.J."/>
            <person name="Grimwood J."/>
            <person name="Aerts A."/>
            <person name="Antoniw J."/>
            <person name="Bailey A."/>
            <person name="Bluhm B."/>
            <person name="Bowler J."/>
            <person name="Bristow J."/>
            <person name="van der Burgt A."/>
            <person name="Canto-Canche B."/>
            <person name="Churchill A.C.L."/>
            <person name="Conde-Ferraez L."/>
            <person name="Cools H.J."/>
            <person name="Coutinho P.M."/>
            <person name="Csukai M."/>
            <person name="Dehal P."/>
            <person name="De Wit P."/>
            <person name="Donzelli B."/>
            <person name="van de Geest H.C."/>
            <person name="van Ham R.C.H.J."/>
            <person name="Hammond-Kosack K.E."/>
            <person name="Henrissat B."/>
            <person name="Kilian A."/>
            <person name="Kobayashi A.K."/>
            <person name="Koopmann E."/>
            <person name="Kourmpetis Y."/>
            <person name="Kuzniar A."/>
            <person name="Lindquist E."/>
            <person name="Lombard V."/>
            <person name="Maliepaard C."/>
            <person name="Martins N."/>
            <person name="Mehrabi R."/>
            <person name="Nap J.P.H."/>
            <person name="Ponomarenko A."/>
            <person name="Rudd J.J."/>
            <person name="Salamov A."/>
            <person name="Schmutz J."/>
            <person name="Schouten H.J."/>
            <person name="Shapiro H."/>
            <person name="Stergiopoulos I."/>
            <person name="Torriani S.F.F."/>
            <person name="Tu H."/>
            <person name="de Vries R.P."/>
            <person name="Waalwijk C."/>
            <person name="Ware S.B."/>
            <person name="Wiebenga A."/>
            <person name="Zwiers L.-H."/>
            <person name="Oliver R.P."/>
            <person name="Grigoriev I.V."/>
            <person name="Kema G.H.J."/>
        </authorList>
    </citation>
    <scope>NUCLEOTIDE SEQUENCE [LARGE SCALE GENOMIC DNA]</scope>
    <source>
        <strain evidence="6">CBS 115943 / IPO323</strain>
    </source>
</reference>
<keyword evidence="3" id="KW-0808">Transferase</keyword>
<dbReference type="EMBL" id="CM001202">
    <property type="protein sequence ID" value="EGP85735.1"/>
    <property type="molecule type" value="Genomic_DNA"/>
</dbReference>
<dbReference type="Gene3D" id="3.40.50.150">
    <property type="entry name" value="Vaccinia Virus protein VP39"/>
    <property type="match status" value="1"/>
</dbReference>
<dbReference type="eggNOG" id="KOG3010">
    <property type="taxonomic scope" value="Eukaryota"/>
</dbReference>
<sequence>MSTPRIHDRAQAGFANSTAYDSHRPAYSDTITQVLLEQLDVEGKQGAVIVDLAAGTGKFTEALAKREEGFRIIAVEPHQDMRKVLEGKQLKGVSVVDGVADSMSSLEDESVDALTIAQVGLQCWYRANCSQSFHWFANMDSLKEFHRVLQPHGRLGLVWNVEDWNAPKNHKASTAWEKVAHELNFAIAEESGDDQPRFRHQEWRKVFDEQIKVTPLTILKASDDQLFSLPIGEHVEPFEVALPVEDAWKRFRTLGQISVIEGERLEVCRSTFMDAINGEDVEKNENGDVIIHGNSYAYWTSKIPAEGRDGVFSVEHSKE</sequence>
<evidence type="ECO:0000313" key="6">
    <source>
        <dbReference type="Proteomes" id="UP000008062"/>
    </source>
</evidence>
<dbReference type="PANTHER" id="PTHR44942:SF4">
    <property type="entry name" value="METHYLTRANSFERASE TYPE 11 DOMAIN-CONTAINING PROTEIN"/>
    <property type="match status" value="1"/>
</dbReference>
<dbReference type="Proteomes" id="UP000008062">
    <property type="component" value="Chromosome 7"/>
</dbReference>
<proteinExistence type="inferred from homology"/>
<dbReference type="InParanoid" id="F9XG57"/>
<dbReference type="CDD" id="cd02440">
    <property type="entry name" value="AdoMet_MTases"/>
    <property type="match status" value="1"/>
</dbReference>
<dbReference type="OMA" id="WRATFDT"/>
<evidence type="ECO:0000313" key="5">
    <source>
        <dbReference type="EMBL" id="EGP85735.1"/>
    </source>
</evidence>
<name>F9XG57_ZYMTI</name>
<dbReference type="InterPro" id="IPR013216">
    <property type="entry name" value="Methyltransf_11"/>
</dbReference>
<dbReference type="PANTHER" id="PTHR44942">
    <property type="entry name" value="METHYLTRANSF_11 DOMAIN-CONTAINING PROTEIN"/>
    <property type="match status" value="1"/>
</dbReference>
<dbReference type="InterPro" id="IPR051052">
    <property type="entry name" value="Diverse_substrate_MTase"/>
</dbReference>